<dbReference type="Gene3D" id="3.30.160.170">
    <property type="entry name" value="FlaG-like"/>
    <property type="match status" value="1"/>
</dbReference>
<dbReference type="SUPFAM" id="SSF160214">
    <property type="entry name" value="FlaG-like"/>
    <property type="match status" value="1"/>
</dbReference>
<accession>A0A831TI96</accession>
<dbReference type="Pfam" id="PF03646">
    <property type="entry name" value="FlaG"/>
    <property type="match status" value="1"/>
</dbReference>
<dbReference type="InterPro" id="IPR005186">
    <property type="entry name" value="FlaG"/>
</dbReference>
<dbReference type="AlphaFoldDB" id="A0A831TI96"/>
<dbReference type="InterPro" id="IPR035924">
    <property type="entry name" value="FlaG-like_sf"/>
</dbReference>
<dbReference type="EMBL" id="DSIY01000345">
    <property type="protein sequence ID" value="HEG92686.1"/>
    <property type="molecule type" value="Genomic_DNA"/>
</dbReference>
<sequence>MADPITPVAAVGSVDSLRDQTAQVDHSRQAGRVAPQLQREPSRRASDIPAHTVDLSLDPQAVRRLPADIYVRYYVHPGIGNYVVQIIDRRTDEVIREIPPGGLEMVLQELARQRQQSA</sequence>
<evidence type="ECO:0008006" key="3">
    <source>
        <dbReference type="Google" id="ProtNLM"/>
    </source>
</evidence>
<organism evidence="2">
    <name type="scientific">Thermorudis peleae</name>
    <dbReference type="NCBI Taxonomy" id="1382356"/>
    <lineage>
        <taxon>Bacteria</taxon>
        <taxon>Pseudomonadati</taxon>
        <taxon>Thermomicrobiota</taxon>
        <taxon>Thermomicrobia</taxon>
        <taxon>Thermomicrobia incertae sedis</taxon>
        <taxon>Thermorudis</taxon>
    </lineage>
</organism>
<proteinExistence type="predicted"/>
<comment type="caution">
    <text evidence="2">The sequence shown here is derived from an EMBL/GenBank/DDBJ whole genome shotgun (WGS) entry which is preliminary data.</text>
</comment>
<name>A0A831TI96_9BACT</name>
<evidence type="ECO:0000256" key="1">
    <source>
        <dbReference type="SAM" id="MobiDB-lite"/>
    </source>
</evidence>
<gene>
    <name evidence="2" type="ORF">ENP34_14805</name>
</gene>
<evidence type="ECO:0000313" key="2">
    <source>
        <dbReference type="EMBL" id="HEG92686.1"/>
    </source>
</evidence>
<reference evidence="2" key="1">
    <citation type="journal article" date="2020" name="mSystems">
        <title>Genome- and Community-Level Interaction Insights into Carbon Utilization and Element Cycling Functions of Hydrothermarchaeota in Hydrothermal Sediment.</title>
        <authorList>
            <person name="Zhou Z."/>
            <person name="Liu Y."/>
            <person name="Xu W."/>
            <person name="Pan J."/>
            <person name="Luo Z.H."/>
            <person name="Li M."/>
        </authorList>
    </citation>
    <scope>NUCLEOTIDE SEQUENCE [LARGE SCALE GENOMIC DNA]</scope>
    <source>
        <strain evidence="2">SpSt-210</strain>
    </source>
</reference>
<protein>
    <recommendedName>
        <fullName evidence="3">Flagellar protein FlaG</fullName>
    </recommendedName>
</protein>
<feature type="region of interest" description="Disordered" evidence="1">
    <location>
        <begin position="1"/>
        <end position="51"/>
    </location>
</feature>